<dbReference type="KEGG" id="ddf:DEFDS_P023"/>
<dbReference type="RefSeq" id="WP_013008896.1">
    <property type="nucleotide sequence ID" value="NC_013940.1"/>
</dbReference>
<keyword evidence="1" id="KW-0472">Membrane</keyword>
<keyword evidence="1" id="KW-0812">Transmembrane</keyword>
<feature type="transmembrane region" description="Helical" evidence="1">
    <location>
        <begin position="74"/>
        <end position="92"/>
    </location>
</feature>
<dbReference type="EMBL" id="AP011530">
    <property type="protein sequence ID" value="BAI81651.1"/>
    <property type="molecule type" value="Genomic_DNA"/>
</dbReference>
<geneLocation type="plasmid" evidence="2 3">
    <name>megaplasmid pDF308</name>
</geneLocation>
<evidence type="ECO:0000256" key="1">
    <source>
        <dbReference type="SAM" id="Phobius"/>
    </source>
</evidence>
<protein>
    <submittedName>
        <fullName evidence="2">Uncharacterized protein</fullName>
    </submittedName>
</protein>
<dbReference type="Proteomes" id="UP000001520">
    <property type="component" value="Plasmid megaplasmid pDF308"/>
</dbReference>
<dbReference type="HOGENOM" id="CLU_1924116_0_0_0"/>
<keyword evidence="1" id="KW-1133">Transmembrane helix</keyword>
<proteinExistence type="predicted"/>
<evidence type="ECO:0000313" key="3">
    <source>
        <dbReference type="Proteomes" id="UP000001520"/>
    </source>
</evidence>
<name>D3PEK9_DEFDS</name>
<keyword evidence="2" id="KW-0614">Plasmid</keyword>
<evidence type="ECO:0000313" key="2">
    <source>
        <dbReference type="EMBL" id="BAI81651.1"/>
    </source>
</evidence>
<feature type="transmembrane region" description="Helical" evidence="1">
    <location>
        <begin position="34"/>
        <end position="54"/>
    </location>
</feature>
<dbReference type="AlphaFoldDB" id="D3PEK9"/>
<keyword evidence="3" id="KW-1185">Reference proteome</keyword>
<reference evidence="2 3" key="1">
    <citation type="journal article" date="2010" name="DNA Res.">
        <title>Bacterial lifestyle in a deep-sea hydrothermal vent chimney revealed by the genome sequence of the thermophilic bacterium Deferribacter desulfuricans SSM1.</title>
        <authorList>
            <person name="Takaki Y."/>
            <person name="Shimamura S."/>
            <person name="Nakagawa S."/>
            <person name="Fukuhara Y."/>
            <person name="Horikawa H."/>
            <person name="Ankai A."/>
            <person name="Harada T."/>
            <person name="Hosoyama A."/>
            <person name="Oguchi A."/>
            <person name="Fukui S."/>
            <person name="Fujita N."/>
            <person name="Takami H."/>
            <person name="Takai K."/>
        </authorList>
    </citation>
    <scope>NUCLEOTIDE SEQUENCE [LARGE SCALE GENOMIC DNA]</scope>
    <source>
        <strain evidence="3">DSM 14783 / JCM 11476 / NBRC 101012 / SSM1</strain>
        <plasmid evidence="3">Plasmid megaplasmid pDF308</plasmid>
    </source>
</reference>
<accession>D3PEK9</accession>
<gene>
    <name evidence="2" type="ordered locus">DEFDS_P023</name>
</gene>
<organism evidence="2 3">
    <name type="scientific">Deferribacter desulfuricans (strain DSM 14783 / JCM 11476 / NBRC 101012 / SSM1)</name>
    <dbReference type="NCBI Taxonomy" id="639282"/>
    <lineage>
        <taxon>Bacteria</taxon>
        <taxon>Pseudomonadati</taxon>
        <taxon>Deferribacterota</taxon>
        <taxon>Deferribacteres</taxon>
        <taxon>Deferribacterales</taxon>
        <taxon>Deferribacteraceae</taxon>
        <taxon>Deferribacter</taxon>
    </lineage>
</organism>
<sequence length="131" mass="15511">MVSGFNNRDYALFQEKDLDNIIDLFDWFRPEDVIFLYVYYSGIVGLSIGVYVTFKFDPFFLFGKNGIIGEIPGGWYALFLLLGIPFLYFNIITRIRKKYTKGYLGRKLFRLTKSKIGKIYSPFEKYRFDDL</sequence>